<dbReference type="Pfam" id="PF00215">
    <property type="entry name" value="OMPdecase"/>
    <property type="match status" value="1"/>
</dbReference>
<evidence type="ECO:0000256" key="7">
    <source>
        <dbReference type="HAMAP-Rule" id="MF_01215"/>
    </source>
</evidence>
<comment type="catalytic activity">
    <reaction evidence="6 7">
        <text>orotidine 5'-phosphate + H(+) = UMP + CO2</text>
        <dbReference type="Rhea" id="RHEA:11596"/>
        <dbReference type="ChEBI" id="CHEBI:15378"/>
        <dbReference type="ChEBI" id="CHEBI:16526"/>
        <dbReference type="ChEBI" id="CHEBI:57538"/>
        <dbReference type="ChEBI" id="CHEBI:57865"/>
        <dbReference type="EC" id="4.1.1.23"/>
    </reaction>
</comment>
<dbReference type="InterPro" id="IPR011060">
    <property type="entry name" value="RibuloseP-bd_barrel"/>
</dbReference>
<accession>A0A1B1AHX2</accession>
<dbReference type="CDD" id="cd04725">
    <property type="entry name" value="OMP_decarboxylase_like"/>
    <property type="match status" value="1"/>
</dbReference>
<dbReference type="STRING" id="1759059.ATE48_09545"/>
<dbReference type="PANTHER" id="PTHR43375">
    <property type="entry name" value="OROTIDINE 5'-PHOSPHATE DECARBOXYLASE"/>
    <property type="match status" value="1"/>
</dbReference>
<evidence type="ECO:0000259" key="8">
    <source>
        <dbReference type="SMART" id="SM00934"/>
    </source>
</evidence>
<keyword evidence="4 7" id="KW-0665">Pyrimidine biosynthesis</keyword>
<dbReference type="PANTHER" id="PTHR43375:SF1">
    <property type="entry name" value="OROTIDINE 5'-PHOSPHATE DECARBOXYLASE"/>
    <property type="match status" value="1"/>
</dbReference>
<protein>
    <recommendedName>
        <fullName evidence="7">Orotidine 5'-phosphate decarboxylase</fullName>
        <ecNumber evidence="7">4.1.1.23</ecNumber>
    </recommendedName>
    <alternativeName>
        <fullName evidence="7">OMP decarboxylase</fullName>
        <shortName evidence="7">OMPDCase</shortName>
        <shortName evidence="7">OMPdecase</shortName>
    </alternativeName>
</protein>
<keyword evidence="3 7" id="KW-0210">Decarboxylase</keyword>
<dbReference type="GO" id="GO:0004590">
    <property type="term" value="F:orotidine-5'-phosphate decarboxylase activity"/>
    <property type="evidence" value="ECO:0007669"/>
    <property type="project" value="UniProtKB-UniRule"/>
</dbReference>
<evidence type="ECO:0000256" key="4">
    <source>
        <dbReference type="ARBA" id="ARBA00022975"/>
    </source>
</evidence>
<dbReference type="SMART" id="SM00934">
    <property type="entry name" value="OMPdecase"/>
    <property type="match status" value="1"/>
</dbReference>
<dbReference type="InterPro" id="IPR018089">
    <property type="entry name" value="OMPdecase_AS"/>
</dbReference>
<dbReference type="UniPathway" id="UPA00070">
    <property type="reaction ID" value="UER00120"/>
</dbReference>
<dbReference type="KEGG" id="cbot:ATE48_09545"/>
<dbReference type="InterPro" id="IPR011995">
    <property type="entry name" value="OMPdecase_type-2"/>
</dbReference>
<gene>
    <name evidence="7" type="primary">pyrF</name>
    <name evidence="9" type="ORF">ATE48_09545</name>
</gene>
<evidence type="ECO:0000256" key="2">
    <source>
        <dbReference type="ARBA" id="ARBA00008847"/>
    </source>
</evidence>
<dbReference type="EC" id="4.1.1.23" evidence="7"/>
<dbReference type="Gene3D" id="3.20.20.70">
    <property type="entry name" value="Aldolase class I"/>
    <property type="match status" value="1"/>
</dbReference>
<evidence type="ECO:0000256" key="3">
    <source>
        <dbReference type="ARBA" id="ARBA00022793"/>
    </source>
</evidence>
<feature type="domain" description="Orotidine 5'-phosphate decarboxylase" evidence="8">
    <location>
        <begin position="19"/>
        <end position="275"/>
    </location>
</feature>
<proteinExistence type="inferred from homology"/>
<organism evidence="9 10">
    <name type="scientific">Candidatus Viadribacter manganicus</name>
    <dbReference type="NCBI Taxonomy" id="1759059"/>
    <lineage>
        <taxon>Bacteria</taxon>
        <taxon>Pseudomonadati</taxon>
        <taxon>Pseudomonadota</taxon>
        <taxon>Alphaproteobacteria</taxon>
        <taxon>Hyphomonadales</taxon>
        <taxon>Hyphomonadaceae</taxon>
        <taxon>Candidatus Viadribacter</taxon>
    </lineage>
</organism>
<dbReference type="GO" id="GO:0006207">
    <property type="term" value="P:'de novo' pyrimidine nucleobase biosynthetic process"/>
    <property type="evidence" value="ECO:0007669"/>
    <property type="project" value="InterPro"/>
</dbReference>
<dbReference type="PROSITE" id="PS00156">
    <property type="entry name" value="OMPDECASE"/>
    <property type="match status" value="1"/>
</dbReference>
<dbReference type="RefSeq" id="WP_066770640.1">
    <property type="nucleotide sequence ID" value="NZ_CP013244.1"/>
</dbReference>
<feature type="active site" description="Proton donor" evidence="7">
    <location>
        <position position="100"/>
    </location>
</feature>
<dbReference type="Proteomes" id="UP000092498">
    <property type="component" value="Chromosome"/>
</dbReference>
<evidence type="ECO:0000256" key="5">
    <source>
        <dbReference type="ARBA" id="ARBA00023239"/>
    </source>
</evidence>
<dbReference type="AlphaFoldDB" id="A0A1B1AHX2"/>
<dbReference type="OrthoDB" id="9806203at2"/>
<keyword evidence="10" id="KW-1185">Reference proteome</keyword>
<sequence length="298" mass="31011">MTTPFADRLIEGVRAKNTPLCVGLDPFPDKIPALFGNAVEDTSTVLKFGTAIIDIAHKHACVLKPQLGLFEQFGEMGYAVARMLCAYAKQEGMLVLLDAKRGDIGTTAEGYARATIGGPPGFGADAVTVNPYMGKDTLEPFITRAQAEGKGVAVLVRTSNPGAGDFQDLQVGGAPVWQRVAEMLAPECARLRGQSGWSGLMAVAGATYPEEARRLREAMPEALFLVPGYGAQGASAADAVAGFVQAGGPMREGGVVSSSRAVLYPQTAQAATNMADWRAAIGDAMAAAAAELRTACTS</sequence>
<dbReference type="GO" id="GO:0044205">
    <property type="term" value="P:'de novo' UMP biosynthetic process"/>
    <property type="evidence" value="ECO:0007669"/>
    <property type="project" value="UniProtKB-UniRule"/>
</dbReference>
<evidence type="ECO:0000256" key="6">
    <source>
        <dbReference type="ARBA" id="ARBA00049157"/>
    </source>
</evidence>
<dbReference type="InterPro" id="IPR001754">
    <property type="entry name" value="OMPdeCOase_dom"/>
</dbReference>
<name>A0A1B1AHX2_9PROT</name>
<reference evidence="9 10" key="1">
    <citation type="submission" date="2015-11" db="EMBL/GenBank/DDBJ databases">
        <title>Whole-Genome Sequence of Candidatus Oderbacter manganicum from the National Park Lower Oder Valley, Germany.</title>
        <authorList>
            <person name="Braun B."/>
            <person name="Liere K."/>
            <person name="Szewzyk U."/>
        </authorList>
    </citation>
    <scope>NUCLEOTIDE SEQUENCE [LARGE SCALE GENOMIC DNA]</scope>
    <source>
        <strain evidence="9 10">OTSz_A_272</strain>
    </source>
</reference>
<dbReference type="EMBL" id="CP013244">
    <property type="protein sequence ID" value="ANP46145.1"/>
    <property type="molecule type" value="Genomic_DNA"/>
</dbReference>
<evidence type="ECO:0000256" key="1">
    <source>
        <dbReference type="ARBA" id="ARBA00004861"/>
    </source>
</evidence>
<dbReference type="NCBIfam" id="TIGR02127">
    <property type="entry name" value="pyrF_sub2"/>
    <property type="match status" value="1"/>
</dbReference>
<comment type="similarity">
    <text evidence="2 7">Belongs to the OMP decarboxylase family. Type 2 subfamily.</text>
</comment>
<dbReference type="SUPFAM" id="SSF51366">
    <property type="entry name" value="Ribulose-phoshate binding barrel"/>
    <property type="match status" value="1"/>
</dbReference>
<evidence type="ECO:0000313" key="9">
    <source>
        <dbReference type="EMBL" id="ANP46145.1"/>
    </source>
</evidence>
<evidence type="ECO:0000313" key="10">
    <source>
        <dbReference type="Proteomes" id="UP000092498"/>
    </source>
</evidence>
<dbReference type="InParanoid" id="A0A1B1AHX2"/>
<dbReference type="HAMAP" id="MF_01215">
    <property type="entry name" value="OMPdecase_type2"/>
    <property type="match status" value="1"/>
</dbReference>
<keyword evidence="5 7" id="KW-0456">Lyase</keyword>
<dbReference type="InterPro" id="IPR013785">
    <property type="entry name" value="Aldolase_TIM"/>
</dbReference>
<comment type="pathway">
    <text evidence="1 7">Pyrimidine metabolism; UMP biosynthesis via de novo pathway; UMP from orotate: step 2/2.</text>
</comment>